<sequence>MSSDQALASELVRLSRDLGREDRSLAILGEGNASARISDDEFWVKASGQSLATLTSRGLSRCRSAGLLALMKGRAPADSVVGEALLGARADVSGPKPSVESMFHAWLLTLPGVSFVGHTHPVAVNAVLCSSKARQFAGRRLFPDEVVCCGPESVLVPYADPGLPLARAIRTRVEAHRRRLGCVPRLILLENHGLIALGATSRAVLASTLMAVKAAEVFLGAARLGGPRFLPHAEVVRIAGRADEHYRQRALGLLP</sequence>
<dbReference type="AlphaFoldDB" id="A0A1J5RHJ4"/>
<name>A0A1J5RHJ4_9ZZZZ</name>
<evidence type="ECO:0000259" key="3">
    <source>
        <dbReference type="SMART" id="SM01007"/>
    </source>
</evidence>
<dbReference type="GO" id="GO:0046570">
    <property type="term" value="F:methylthioribulose 1-phosphate dehydratase activity"/>
    <property type="evidence" value="ECO:0007669"/>
    <property type="project" value="UniProtKB-EC"/>
</dbReference>
<reference evidence="4" key="1">
    <citation type="submission" date="2016-10" db="EMBL/GenBank/DDBJ databases">
        <title>Sequence of Gallionella enrichment culture.</title>
        <authorList>
            <person name="Poehlein A."/>
            <person name="Muehling M."/>
            <person name="Daniel R."/>
        </authorList>
    </citation>
    <scope>NUCLEOTIDE SEQUENCE</scope>
</reference>
<comment type="caution">
    <text evidence="4">The sequence shown here is derived from an EMBL/GenBank/DDBJ whole genome shotgun (WGS) entry which is preliminary data.</text>
</comment>
<dbReference type="EMBL" id="MLJW01000164">
    <property type="protein sequence ID" value="OIQ95558.1"/>
    <property type="molecule type" value="Genomic_DNA"/>
</dbReference>
<gene>
    <name evidence="4" type="primary">mtnB_2</name>
    <name evidence="4" type="ORF">GALL_224300</name>
</gene>
<accession>A0A1J5RHJ4</accession>
<dbReference type="GO" id="GO:0016832">
    <property type="term" value="F:aldehyde-lyase activity"/>
    <property type="evidence" value="ECO:0007669"/>
    <property type="project" value="TreeGrafter"/>
</dbReference>
<dbReference type="PANTHER" id="PTHR22789">
    <property type="entry name" value="FUCULOSE PHOSPHATE ALDOLASE"/>
    <property type="match status" value="1"/>
</dbReference>
<dbReference type="GO" id="GO:0019323">
    <property type="term" value="P:pentose catabolic process"/>
    <property type="evidence" value="ECO:0007669"/>
    <property type="project" value="TreeGrafter"/>
</dbReference>
<dbReference type="GO" id="GO:0046872">
    <property type="term" value="F:metal ion binding"/>
    <property type="evidence" value="ECO:0007669"/>
    <property type="project" value="UniProtKB-KW"/>
</dbReference>
<evidence type="ECO:0000256" key="2">
    <source>
        <dbReference type="ARBA" id="ARBA00023239"/>
    </source>
</evidence>
<dbReference type="Pfam" id="PF00596">
    <property type="entry name" value="Aldolase_II"/>
    <property type="match status" value="1"/>
</dbReference>
<dbReference type="InterPro" id="IPR001303">
    <property type="entry name" value="Aldolase_II/adducin_N"/>
</dbReference>
<feature type="domain" description="Class II aldolase/adducin N-terminal" evidence="3">
    <location>
        <begin position="9"/>
        <end position="219"/>
    </location>
</feature>
<keyword evidence="2 4" id="KW-0456">Lyase</keyword>
<evidence type="ECO:0000256" key="1">
    <source>
        <dbReference type="ARBA" id="ARBA00022723"/>
    </source>
</evidence>
<dbReference type="InterPro" id="IPR036409">
    <property type="entry name" value="Aldolase_II/adducin_N_sf"/>
</dbReference>
<dbReference type="SMART" id="SM01007">
    <property type="entry name" value="Aldolase_II"/>
    <property type="match status" value="1"/>
</dbReference>
<proteinExistence type="predicted"/>
<dbReference type="SUPFAM" id="SSF53639">
    <property type="entry name" value="AraD/HMP-PK domain-like"/>
    <property type="match status" value="1"/>
</dbReference>
<protein>
    <submittedName>
        <fullName evidence="4">Methylthioribulose-1-phosphate dehydratase</fullName>
        <ecNumber evidence="4">4.2.1.109</ecNumber>
    </submittedName>
</protein>
<evidence type="ECO:0000313" key="4">
    <source>
        <dbReference type="EMBL" id="OIQ95558.1"/>
    </source>
</evidence>
<dbReference type="InterPro" id="IPR050197">
    <property type="entry name" value="Aldolase_class_II_sugar_metab"/>
</dbReference>
<keyword evidence="1" id="KW-0479">Metal-binding</keyword>
<organism evidence="4">
    <name type="scientific">mine drainage metagenome</name>
    <dbReference type="NCBI Taxonomy" id="410659"/>
    <lineage>
        <taxon>unclassified sequences</taxon>
        <taxon>metagenomes</taxon>
        <taxon>ecological metagenomes</taxon>
    </lineage>
</organism>
<dbReference type="EC" id="4.2.1.109" evidence="4"/>
<dbReference type="Gene3D" id="3.40.225.10">
    <property type="entry name" value="Class II aldolase/adducin N-terminal domain"/>
    <property type="match status" value="1"/>
</dbReference>
<dbReference type="PANTHER" id="PTHR22789:SF0">
    <property type="entry name" value="3-OXO-TETRONATE 4-PHOSPHATE DECARBOXYLASE-RELATED"/>
    <property type="match status" value="1"/>
</dbReference>
<dbReference type="GO" id="GO:0005829">
    <property type="term" value="C:cytosol"/>
    <property type="evidence" value="ECO:0007669"/>
    <property type="project" value="TreeGrafter"/>
</dbReference>